<dbReference type="Gene3D" id="2.60.40.1240">
    <property type="match status" value="1"/>
</dbReference>
<gene>
    <name evidence="4" type="ORF">RMCC_5489</name>
</gene>
<dbReference type="GO" id="GO:0005615">
    <property type="term" value="C:extracellular space"/>
    <property type="evidence" value="ECO:0007669"/>
    <property type="project" value="InterPro"/>
</dbReference>
<evidence type="ECO:0000256" key="1">
    <source>
        <dbReference type="ARBA" id="ARBA00022729"/>
    </source>
</evidence>
<evidence type="ECO:0000313" key="4">
    <source>
        <dbReference type="EMBL" id="GAS98524.1"/>
    </source>
</evidence>
<name>A0A117IBU9_MYCCR</name>
<keyword evidence="1 2" id="KW-0732">Signal</keyword>
<dbReference type="InterPro" id="IPR029050">
    <property type="entry name" value="Immunoprotect_excell_Ig-like"/>
</dbReference>
<sequence length="154" mass="15340">MRATTIAGAAGTTFATVSLAVVTAASAGAAPASESYGNQQELNGPAGTVTAWTVDGLHPSTDTLPVPVKGTLYEATATVQAVQGTATPVVTDFNARSAAGADYRAVPAPTATGVNPTPLQQGASDTGKIYFDVTGPAPESVVYSSGGQDVLVWK</sequence>
<accession>A0A117IBU9</accession>
<keyword evidence="5" id="KW-1185">Reference proteome</keyword>
<feature type="chain" id="PRO_5007148677" description="MPT63-like domain-containing protein" evidence="2">
    <location>
        <begin position="30"/>
        <end position="154"/>
    </location>
</feature>
<protein>
    <recommendedName>
        <fullName evidence="3">MPT63-like domain-containing protein</fullName>
    </recommendedName>
</protein>
<dbReference type="Pfam" id="PF09167">
    <property type="entry name" value="DUF1942"/>
    <property type="match status" value="1"/>
</dbReference>
<dbReference type="Proteomes" id="UP000069443">
    <property type="component" value="Unassembled WGS sequence"/>
</dbReference>
<dbReference type="OrthoDB" id="4762478at2"/>
<dbReference type="EMBL" id="BCSY01000084">
    <property type="protein sequence ID" value="GAS98524.1"/>
    <property type="molecule type" value="Genomic_DNA"/>
</dbReference>
<dbReference type="STRING" id="228230.RMCC_5489"/>
<feature type="signal peptide" evidence="2">
    <location>
        <begin position="1"/>
        <end position="29"/>
    </location>
</feature>
<reference evidence="5" key="2">
    <citation type="submission" date="2016-02" db="EMBL/GenBank/DDBJ databases">
        <title>Draft genome sequence of five rapidly growing Mycobacterium species.</title>
        <authorList>
            <person name="Katahira K."/>
            <person name="Gotou Y."/>
            <person name="Iida K."/>
            <person name="Ogura Y."/>
            <person name="Hayashi T."/>
        </authorList>
    </citation>
    <scope>NUCLEOTIDE SEQUENCE [LARGE SCALE GENOMIC DNA]</scope>
    <source>
        <strain evidence="5">JCM15298</strain>
    </source>
</reference>
<dbReference type="SUPFAM" id="SSF81982">
    <property type="entry name" value="Antigen MPT63/MPB63 (immunoprotective extracellular protein)"/>
    <property type="match status" value="1"/>
</dbReference>
<reference evidence="5" key="1">
    <citation type="journal article" date="2016" name="Genome Announc.">
        <title>Draft Genome Sequences of Five Rapidly Growing Mycobacterium Species, M. thermoresistibile, M. fortuitum subsp. acetamidolyticum, M. canariasense, M. brisbanense, and M. novocastrense.</title>
        <authorList>
            <person name="Katahira K."/>
            <person name="Ogura Y."/>
            <person name="Gotoh Y."/>
            <person name="Hayashi T."/>
        </authorList>
    </citation>
    <scope>NUCLEOTIDE SEQUENCE [LARGE SCALE GENOMIC DNA]</scope>
    <source>
        <strain evidence="5">JCM15298</strain>
    </source>
</reference>
<evidence type="ECO:0000259" key="3">
    <source>
        <dbReference type="Pfam" id="PF09167"/>
    </source>
</evidence>
<dbReference type="AlphaFoldDB" id="A0A117IBU9"/>
<evidence type="ECO:0000256" key="2">
    <source>
        <dbReference type="SAM" id="SignalP"/>
    </source>
</evidence>
<organism evidence="4 5">
    <name type="scientific">Mycolicibacterium canariasense</name>
    <name type="common">Mycobacterium canariasense</name>
    <dbReference type="NCBI Taxonomy" id="228230"/>
    <lineage>
        <taxon>Bacteria</taxon>
        <taxon>Bacillati</taxon>
        <taxon>Actinomycetota</taxon>
        <taxon>Actinomycetes</taxon>
        <taxon>Mycobacteriales</taxon>
        <taxon>Mycobacteriaceae</taxon>
        <taxon>Mycolicibacterium</taxon>
    </lineage>
</organism>
<dbReference type="InterPro" id="IPR015250">
    <property type="entry name" value="MPT63-like"/>
</dbReference>
<feature type="domain" description="MPT63-like" evidence="3">
    <location>
        <begin position="33"/>
        <end position="153"/>
    </location>
</feature>
<evidence type="ECO:0000313" key="5">
    <source>
        <dbReference type="Proteomes" id="UP000069443"/>
    </source>
</evidence>
<comment type="caution">
    <text evidence="4">The sequence shown here is derived from an EMBL/GenBank/DDBJ whole genome shotgun (WGS) entry which is preliminary data.</text>
</comment>
<proteinExistence type="predicted"/>
<dbReference type="RefSeq" id="WP_062659327.1">
    <property type="nucleotide sequence ID" value="NZ_BCSY01000084.1"/>
</dbReference>